<dbReference type="InterPro" id="IPR006096">
    <property type="entry name" value="Glu/Leu/Phe/Val/Trp_DH_C"/>
</dbReference>
<dbReference type="RefSeq" id="WP_046723882.1">
    <property type="nucleotide sequence ID" value="NZ_ASQQ01000781.1"/>
</dbReference>
<dbReference type="InterPro" id="IPR033524">
    <property type="entry name" value="Glu/Leu/Phe/Val_DH_AS"/>
</dbReference>
<dbReference type="PANTHER" id="PTHR11606">
    <property type="entry name" value="GLUTAMATE DEHYDROGENASE"/>
    <property type="match status" value="1"/>
</dbReference>
<evidence type="ECO:0000256" key="1">
    <source>
        <dbReference type="ARBA" id="ARBA00006382"/>
    </source>
</evidence>
<feature type="binding site" evidence="7">
    <location>
        <position position="202"/>
    </location>
    <ligand>
        <name>NAD(+)</name>
        <dbReference type="ChEBI" id="CHEBI:57540"/>
    </ligand>
</feature>
<dbReference type="SUPFAM" id="SSF51735">
    <property type="entry name" value="NAD(P)-binding Rossmann-fold domains"/>
    <property type="match status" value="1"/>
</dbReference>
<keyword evidence="7" id="KW-0547">Nucleotide-binding</keyword>
<evidence type="ECO:0000256" key="6">
    <source>
        <dbReference type="PIRSR" id="PIRSR000185-1"/>
    </source>
</evidence>
<evidence type="ECO:0000256" key="3">
    <source>
        <dbReference type="ARBA" id="ARBA00023002"/>
    </source>
</evidence>
<dbReference type="InterPro" id="IPR036291">
    <property type="entry name" value="NAD(P)-bd_dom_sf"/>
</dbReference>
<dbReference type="GO" id="GO:0006538">
    <property type="term" value="P:L-glutamate catabolic process"/>
    <property type="evidence" value="ECO:0007669"/>
    <property type="project" value="TreeGrafter"/>
</dbReference>
<dbReference type="GO" id="GO:0004352">
    <property type="term" value="F:glutamate dehydrogenase (NAD+) activity"/>
    <property type="evidence" value="ECO:0007669"/>
    <property type="project" value="TreeGrafter"/>
</dbReference>
<dbReference type="PRINTS" id="PR00082">
    <property type="entry name" value="GLFDHDRGNASE"/>
</dbReference>
<dbReference type="SMART" id="SM00839">
    <property type="entry name" value="ELFV_dehydrog"/>
    <property type="match status" value="1"/>
</dbReference>
<dbReference type="PATRIC" id="fig|1333534.5.peg.5337"/>
<organism evidence="11 12">
    <name type="scientific">Paenibacillus durus ATCC 35681</name>
    <dbReference type="NCBI Taxonomy" id="1333534"/>
    <lineage>
        <taxon>Bacteria</taxon>
        <taxon>Bacillati</taxon>
        <taxon>Bacillota</taxon>
        <taxon>Bacilli</taxon>
        <taxon>Bacillales</taxon>
        <taxon>Paenibacillaceae</taxon>
        <taxon>Paenibacillus</taxon>
    </lineage>
</organism>
<dbReference type="PANTHER" id="PTHR11606:SF13">
    <property type="entry name" value="GLUTAMATE DEHYDROGENASE 1, MITOCHONDRIAL"/>
    <property type="match status" value="1"/>
</dbReference>
<keyword evidence="4 7" id="KW-0520">NAD</keyword>
<feature type="binding site" evidence="7">
    <location>
        <position position="233"/>
    </location>
    <ligand>
        <name>NAD(+)</name>
        <dbReference type="ChEBI" id="CHEBI:57540"/>
    </ligand>
</feature>
<evidence type="ECO:0000256" key="7">
    <source>
        <dbReference type="PIRSR" id="PIRSR000185-2"/>
    </source>
</evidence>
<reference evidence="11 12" key="1">
    <citation type="submission" date="2015-03" db="EMBL/GenBank/DDBJ databases">
        <authorList>
            <person name="Abdul Halim M."/>
        </authorList>
    </citation>
    <scope>NUCLEOTIDE SEQUENCE [LARGE SCALE GENOMIC DNA]</scope>
    <source>
        <strain evidence="11 12">ATCC 35681</strain>
    </source>
</reference>
<dbReference type="InterPro" id="IPR006095">
    <property type="entry name" value="Glu/Leu/Phe/Val/Trp_DH"/>
</dbReference>
<protein>
    <recommendedName>
        <fullName evidence="2 5">Glutamate dehydrogenase</fullName>
    </recommendedName>
</protein>
<dbReference type="Gene3D" id="1.10.8.1210">
    <property type="match status" value="2"/>
</dbReference>
<name>A0A0F7FEB0_PAEDU</name>
<evidence type="ECO:0000313" key="12">
    <source>
        <dbReference type="Proteomes" id="UP000034189"/>
    </source>
</evidence>
<gene>
    <name evidence="11" type="ORF">VK70_24425</name>
</gene>
<feature type="site" description="Important for catalysis" evidence="8">
    <location>
        <position position="158"/>
    </location>
</feature>
<dbReference type="InterPro" id="IPR046346">
    <property type="entry name" value="Aminoacid_DH-like_N_sf"/>
</dbReference>
<evidence type="ECO:0000259" key="10">
    <source>
        <dbReference type="SMART" id="SM00839"/>
    </source>
</evidence>
<dbReference type="Gene3D" id="3.40.50.10860">
    <property type="entry name" value="Leucine Dehydrogenase, chain A, domain 1"/>
    <property type="match status" value="1"/>
</dbReference>
<reference evidence="11 12" key="2">
    <citation type="journal article" date="2016" name="Genome Announc.">
        <title>Genome Sequence of a Gram-Positive Diazotroph, Paenibacillus durus Type Strain ATCC 35681.</title>
        <authorList>
            <person name="Halim M.A."/>
            <person name="Rahman A.Y."/>
            <person name="Sim K.S."/>
            <person name="Yam H.C."/>
            <person name="Rahim A.A."/>
            <person name="Ghazali A.H."/>
            <person name="Najimudin N."/>
        </authorList>
    </citation>
    <scope>NUCLEOTIDE SEQUENCE [LARGE SCALE GENOMIC DNA]</scope>
    <source>
        <strain evidence="11 12">ATCC 35681</strain>
    </source>
</reference>
<dbReference type="CDD" id="cd01076">
    <property type="entry name" value="NAD_bind_1_Glu_DH"/>
    <property type="match status" value="1"/>
</dbReference>
<dbReference type="HOGENOM" id="CLU_025763_1_2_9"/>
<evidence type="ECO:0000256" key="9">
    <source>
        <dbReference type="RuleBase" id="RU004417"/>
    </source>
</evidence>
<dbReference type="EMBL" id="CP011114">
    <property type="protein sequence ID" value="AKG37252.1"/>
    <property type="molecule type" value="Genomic_DNA"/>
</dbReference>
<dbReference type="SUPFAM" id="SSF53223">
    <property type="entry name" value="Aminoacid dehydrogenase-like, N-terminal domain"/>
    <property type="match status" value="1"/>
</dbReference>
<feature type="active site" description="Proton donor" evidence="6">
    <location>
        <position position="118"/>
    </location>
</feature>
<feature type="binding site" evidence="7">
    <location>
        <position position="82"/>
    </location>
    <ligand>
        <name>substrate</name>
    </ligand>
</feature>
<evidence type="ECO:0000256" key="2">
    <source>
        <dbReference type="ARBA" id="ARBA00012896"/>
    </source>
</evidence>
<dbReference type="InterPro" id="IPR006097">
    <property type="entry name" value="Glu/Leu/Phe/Val/Trp_DH_dimer"/>
</dbReference>
<evidence type="ECO:0000256" key="8">
    <source>
        <dbReference type="PIRSR" id="PIRSR000185-3"/>
    </source>
</evidence>
<sequence length="426" mass="46000">MSETVVNKAVLDHSEEVSLYESTQSIIREALSHLNGDQALFDLLKEPLRVLTVRIPVKMDDGTVKVFTGYRAQHNDAVGPTKGGIRFHPDVTEEEVKALSIWMSIKCGLANLPYGGGKGGIVCDPRTMSAQELERLSRGYVRAISQIIGPAKDIPAPDVFTNSRIMAWMMDEYSCICEFGSPGVITGKPLAIGGSAGRESSTANGVTIVLNEAAQKIGLPIEGASVIIQGFGNAGSYLAKFLLDAGAKVVGISDASGALYEPEGLDIDLLLTQKDPYGSVTSLYPNRITNQELLVKPCDILIPAAISNQITEENAGDIQAKIVVEAANGPTTLKATELMTERGILLVPDVLASAGGVVVSYFEWVQNNQGYYWTEEMVDERLKQILVSSFEKVYETSLAKGVDMRMAAYIVGLNRLIEAVQLRGWI</sequence>
<dbReference type="PROSITE" id="PS00074">
    <property type="entry name" value="GLFV_DEHYDROGENASE"/>
    <property type="match status" value="1"/>
</dbReference>
<feature type="binding site" evidence="7">
    <location>
        <position position="360"/>
    </location>
    <ligand>
        <name>substrate</name>
    </ligand>
</feature>
<dbReference type="Pfam" id="PF02812">
    <property type="entry name" value="ELFV_dehydrog_N"/>
    <property type="match status" value="1"/>
</dbReference>
<dbReference type="Proteomes" id="UP000034189">
    <property type="component" value="Chromosome"/>
</dbReference>
<dbReference type="OrthoDB" id="9803297at2"/>
<accession>A0A0F7FEB0</accession>
<dbReference type="FunFam" id="3.40.50.10860:FF:000008">
    <property type="entry name" value="Glutamate dehydrogenase"/>
    <property type="match status" value="1"/>
</dbReference>
<feature type="binding site" evidence="7">
    <location>
        <position position="106"/>
    </location>
    <ligand>
        <name>substrate</name>
    </ligand>
</feature>
<dbReference type="InterPro" id="IPR014362">
    <property type="entry name" value="Glu_DH"/>
</dbReference>
<evidence type="ECO:0000313" key="11">
    <source>
        <dbReference type="EMBL" id="AKG37252.1"/>
    </source>
</evidence>
<proteinExistence type="inferred from homology"/>
<dbReference type="Pfam" id="PF00208">
    <property type="entry name" value="ELFV_dehydrog"/>
    <property type="match status" value="1"/>
</dbReference>
<evidence type="ECO:0000256" key="5">
    <source>
        <dbReference type="PIRNR" id="PIRNR000185"/>
    </source>
</evidence>
<feature type="domain" description="Glutamate/phenylalanine/leucine/valine/L-tryptophan dehydrogenase C-terminal" evidence="10">
    <location>
        <begin position="195"/>
        <end position="424"/>
    </location>
</feature>
<dbReference type="PIRSF" id="PIRSF000185">
    <property type="entry name" value="Glu_DH"/>
    <property type="match status" value="1"/>
</dbReference>
<evidence type="ECO:0000256" key="4">
    <source>
        <dbReference type="ARBA" id="ARBA00023027"/>
    </source>
</evidence>
<comment type="similarity">
    <text evidence="1 5 9">Belongs to the Glu/Leu/Phe/Val dehydrogenases family.</text>
</comment>
<dbReference type="AlphaFoldDB" id="A0A0F7FEB0"/>
<dbReference type="Gene3D" id="3.40.50.720">
    <property type="entry name" value="NAD(P)-binding Rossmann-like Domain"/>
    <property type="match status" value="1"/>
</dbReference>
<dbReference type="GO" id="GO:0000166">
    <property type="term" value="F:nucleotide binding"/>
    <property type="evidence" value="ECO:0007669"/>
    <property type="project" value="UniProtKB-KW"/>
</dbReference>
<keyword evidence="3 5" id="KW-0560">Oxidoreductase</keyword>
<dbReference type="InterPro" id="IPR033922">
    <property type="entry name" value="NAD_bind_Glu_DH"/>
</dbReference>